<proteinExistence type="predicted"/>
<protein>
    <submittedName>
        <fullName evidence="2">Uncharacterized protein</fullName>
    </submittedName>
</protein>
<dbReference type="Proteomes" id="UP000215335">
    <property type="component" value="Unassembled WGS sequence"/>
</dbReference>
<comment type="caution">
    <text evidence="2">The sequence shown here is derived from an EMBL/GenBank/DDBJ whole genome shotgun (WGS) entry which is preliminary data.</text>
</comment>
<dbReference type="EMBL" id="NNAY01003193">
    <property type="protein sequence ID" value="OXU19827.1"/>
    <property type="molecule type" value="Genomic_DNA"/>
</dbReference>
<name>A0A232ENC2_9HYME</name>
<sequence length="1314" mass="141403">MASGKRIDIFALCIFFLYINLDRGVLGVHTFYANILFLVINLNAYKNFSTFDQYSYDYAGNITVLNISANTYDPNNSYFWIDDQDVPNERLWILKPVGQDASDNLTINQYSDTGNGKVRQGGESAICSFFQNRDDPRVQADLEARTIFTILFPTQQNCPFTNTTNLVPAGYSTVFNYDGEVSCDSWIYVLEIPDPNNKDSPYLTVTLQIDMEKIYKCGESIPVEVVPPSESGSIGNQVCDRLSSDGSNLTLSLVYATGRDNEFMVTQDVNIARNEYNIDVLHTYDRYFFASYFNIFFFTKNSIDDESPQLLYTNSICNLISSDKTEYPPGFFPSVVTRMVFPDRDSCRFENKTAPIISNQTVTETPALNPGITFPDIPRWYLLVNIVLQRNISNPLHGYIIQILYAVDQDGLENSKECIPPEKSSEEVPTTQSTISNQESGVLTTPPTISSEQVSSPETESSAISQEVPTTPPTVSNQESGVLTTPPTISSEQVSSSDTESSAISQEVPTTPPTVSNQESGQVSSPETESSAISQEVPTTPPTISSEQTSSSETESSAISQEVPTTPPTVSNQESGVLTTPSTISSEQVSSPETESSAISQEVPTTPPTVSNQESGETIPGQVVSSEQVSSEIVSSNESKSSESKNSTSLLGEVEQKVEGGLSDVTHAVEDIGYYSIHVPIDIVSWILEAIYRIIYATIYGVTSGAHKVEGGVEYTVDGTGDAIEKVIDTVEDSIKDAYNTTKNNIVNTIDTVEDGYDDVKSVIKGFIDDIRNLLEGTLRWTSFIIRHPITGTEDGIKDIFSTITNKIEDGFSDVERLASDGVNDVESVVSNVVSGAEHGVSSAISTVTNGVIDVVKGGITGTENAAKDVYNGAKDAVEGTINFVEHPIDGTEDIISGIKTSITNLGDKIVGTITGSSAGNSSESGAGNQESEVGTTNNGNTSKGKESSTLASDEDKSESLVGKTTDTLIDTVFNTINLLIDAGSETKSLVSNALTDITNETETVGSRVINLAEDGFSGTGSILGDIVHKIQGTLSGALNHVNLILHSPVSGIEDSLSAMISWIVNTVSELVSGTFNTARNGERDVQDAITNTADEIGSMGGSLISETGGEVKNLTSGLYKTVSFVLSNLTNEIEESTGKAAKRLFKSINKTVMQTIPDDIFNTIYDAANDTTEAVIKDCQWFDLGITNNCIFYYAYDAIKIPIELVIDSISEIISLVTDAALLPVTLPLDLVEAPVNIPIDIAELAVSIPTDIVKYVTEAVADIGGPIVNLAGDITNYLGGKLSSGAKEAESVVSDVGGRIFKALKKGFKMYL</sequence>
<accession>A0A232ENC2</accession>
<dbReference type="OrthoDB" id="10692486at2759"/>
<organism evidence="2 3">
    <name type="scientific">Trichomalopsis sarcophagae</name>
    <dbReference type="NCBI Taxonomy" id="543379"/>
    <lineage>
        <taxon>Eukaryota</taxon>
        <taxon>Metazoa</taxon>
        <taxon>Ecdysozoa</taxon>
        <taxon>Arthropoda</taxon>
        <taxon>Hexapoda</taxon>
        <taxon>Insecta</taxon>
        <taxon>Pterygota</taxon>
        <taxon>Neoptera</taxon>
        <taxon>Endopterygota</taxon>
        <taxon>Hymenoptera</taxon>
        <taxon>Apocrita</taxon>
        <taxon>Proctotrupomorpha</taxon>
        <taxon>Chalcidoidea</taxon>
        <taxon>Pteromalidae</taxon>
        <taxon>Pteromalinae</taxon>
        <taxon>Trichomalopsis</taxon>
    </lineage>
</organism>
<feature type="region of interest" description="Disordered" evidence="1">
    <location>
        <begin position="416"/>
        <end position="652"/>
    </location>
</feature>
<feature type="compositionally biased region" description="Polar residues" evidence="1">
    <location>
        <begin position="568"/>
        <end position="616"/>
    </location>
</feature>
<feature type="compositionally biased region" description="Polar residues" evidence="1">
    <location>
        <begin position="427"/>
        <end position="489"/>
    </location>
</feature>
<gene>
    <name evidence="2" type="ORF">TSAR_011241</name>
</gene>
<feature type="compositionally biased region" description="Low complexity" evidence="1">
    <location>
        <begin position="917"/>
        <end position="933"/>
    </location>
</feature>
<evidence type="ECO:0000256" key="1">
    <source>
        <dbReference type="SAM" id="MobiDB-lite"/>
    </source>
</evidence>
<feature type="compositionally biased region" description="Low complexity" evidence="1">
    <location>
        <begin position="622"/>
        <end position="647"/>
    </location>
</feature>
<keyword evidence="3" id="KW-1185">Reference proteome</keyword>
<dbReference type="STRING" id="543379.A0A232ENC2"/>
<feature type="region of interest" description="Disordered" evidence="1">
    <location>
        <begin position="917"/>
        <end position="961"/>
    </location>
</feature>
<feature type="compositionally biased region" description="Basic and acidic residues" evidence="1">
    <location>
        <begin position="416"/>
        <end position="426"/>
    </location>
</feature>
<feature type="compositionally biased region" description="Polar residues" evidence="1">
    <location>
        <begin position="934"/>
        <end position="952"/>
    </location>
</feature>
<dbReference type="Gene3D" id="1.20.120.20">
    <property type="entry name" value="Apolipoprotein"/>
    <property type="match status" value="2"/>
</dbReference>
<reference evidence="2 3" key="1">
    <citation type="journal article" date="2017" name="Curr. Biol.">
        <title>The Evolution of Venom by Co-option of Single-Copy Genes.</title>
        <authorList>
            <person name="Martinson E.O."/>
            <person name="Mrinalini"/>
            <person name="Kelkar Y.D."/>
            <person name="Chang C.H."/>
            <person name="Werren J.H."/>
        </authorList>
    </citation>
    <scope>NUCLEOTIDE SEQUENCE [LARGE SCALE GENOMIC DNA]</scope>
    <source>
        <strain evidence="2 3">Alberta</strain>
        <tissue evidence="2">Whole body</tissue>
    </source>
</reference>
<feature type="compositionally biased region" description="Low complexity" evidence="1">
    <location>
        <begin position="490"/>
        <end position="502"/>
    </location>
</feature>
<evidence type="ECO:0000313" key="3">
    <source>
        <dbReference type="Proteomes" id="UP000215335"/>
    </source>
</evidence>
<feature type="compositionally biased region" description="Low complexity" evidence="1">
    <location>
        <begin position="542"/>
        <end position="562"/>
    </location>
</feature>
<feature type="compositionally biased region" description="Polar residues" evidence="1">
    <location>
        <begin position="503"/>
        <end position="538"/>
    </location>
</feature>
<evidence type="ECO:0000313" key="2">
    <source>
        <dbReference type="EMBL" id="OXU19827.1"/>
    </source>
</evidence>